<reference evidence="3 5" key="1">
    <citation type="submission" date="2020-11" db="EMBL/GenBank/DDBJ databases">
        <title>Insectihabitans protaetiae gen. nov. sp. nov. and Insectihabitans allomyrinae sp. nov., isolated from larvae of Protaetia brevitarsis seulensis and Allomyrina dichotoma, respectively.</title>
        <authorList>
            <person name="Lee S.D."/>
            <person name="Byeon Y.-S."/>
            <person name="Kim S.-M."/>
            <person name="Yang H.L."/>
            <person name="Kim I.S."/>
        </authorList>
    </citation>
    <scope>NUCLEOTIDE SEQUENCE</scope>
    <source>
        <strain evidence="3">CWB-B4</strain>
        <strain evidence="2 5">CWB-B43</strain>
    </source>
</reference>
<organism evidence="3 4">
    <name type="scientific">Limnobaculum xujianqingii</name>
    <dbReference type="NCBI Taxonomy" id="2738837"/>
    <lineage>
        <taxon>Bacteria</taxon>
        <taxon>Pseudomonadati</taxon>
        <taxon>Pseudomonadota</taxon>
        <taxon>Gammaproteobacteria</taxon>
        <taxon>Enterobacterales</taxon>
        <taxon>Budviciaceae</taxon>
        <taxon>Limnobaculum</taxon>
    </lineage>
</organism>
<protein>
    <submittedName>
        <fullName evidence="3">Uncharacterized protein</fullName>
    </submittedName>
</protein>
<comment type="caution">
    <text evidence="3">The sequence shown here is derived from an EMBL/GenBank/DDBJ whole genome shotgun (WGS) entry which is preliminary data.</text>
</comment>
<sequence>MTDSSIKPINNIYFWILLASNPLLLLWENHIDTYFSENFTLILTLCAQGVMIFLDREEIVKAGYDKKPSRIWIIFFPVYIWQRVSLFHRNYRPLCILYFLIYIVLIMFSYKQDIADTSCKVTTDIIKEQFNSDTKCLKVVLGEEITKNHYKGIAQLSNGKSLNIIVEERKDMIYVTIPYQ</sequence>
<dbReference type="AlphaFoldDB" id="A0A9D7AIG7"/>
<keyword evidence="1" id="KW-0472">Membrane</keyword>
<evidence type="ECO:0000313" key="4">
    <source>
        <dbReference type="Proteomes" id="UP000807542"/>
    </source>
</evidence>
<keyword evidence="5" id="KW-1185">Reference proteome</keyword>
<proteinExistence type="predicted"/>
<accession>A0A9D7AIG7</accession>
<evidence type="ECO:0000313" key="2">
    <source>
        <dbReference type="EMBL" id="MBK5073621.1"/>
    </source>
</evidence>
<dbReference type="EMBL" id="JADRCQ010000002">
    <property type="protein sequence ID" value="MBK5073621.1"/>
    <property type="molecule type" value="Genomic_DNA"/>
</dbReference>
<feature type="transmembrane region" description="Helical" evidence="1">
    <location>
        <begin position="91"/>
        <end position="110"/>
    </location>
</feature>
<gene>
    <name evidence="3" type="ORF">I2492_09965</name>
    <name evidence="2" type="ORF">I2493_11420</name>
</gene>
<evidence type="ECO:0000313" key="3">
    <source>
        <dbReference type="EMBL" id="MBK5176648.1"/>
    </source>
</evidence>
<dbReference type="RefSeq" id="WP_228398416.1">
    <property type="nucleotide sequence ID" value="NZ_JADRCP010000002.1"/>
</dbReference>
<feature type="transmembrane region" description="Helical" evidence="1">
    <location>
        <begin position="12"/>
        <end position="27"/>
    </location>
</feature>
<name>A0A9D7AIG7_9GAMM</name>
<dbReference type="Proteomes" id="UP001296969">
    <property type="component" value="Unassembled WGS sequence"/>
</dbReference>
<dbReference type="Proteomes" id="UP000807542">
    <property type="component" value="Unassembled WGS sequence"/>
</dbReference>
<keyword evidence="1" id="KW-0812">Transmembrane</keyword>
<keyword evidence="1" id="KW-1133">Transmembrane helix</keyword>
<evidence type="ECO:0000256" key="1">
    <source>
        <dbReference type="SAM" id="Phobius"/>
    </source>
</evidence>
<dbReference type="EMBL" id="JADRCP010000002">
    <property type="protein sequence ID" value="MBK5176648.1"/>
    <property type="molecule type" value="Genomic_DNA"/>
</dbReference>
<evidence type="ECO:0000313" key="5">
    <source>
        <dbReference type="Proteomes" id="UP001296969"/>
    </source>
</evidence>